<accession>A0A6A6FMS9</accession>
<feature type="compositionally biased region" description="Basic residues" evidence="1">
    <location>
        <begin position="42"/>
        <end position="58"/>
    </location>
</feature>
<dbReference type="Proteomes" id="UP000799539">
    <property type="component" value="Unassembled WGS sequence"/>
</dbReference>
<evidence type="ECO:0000313" key="3">
    <source>
        <dbReference type="Proteomes" id="UP000799539"/>
    </source>
</evidence>
<evidence type="ECO:0000313" key="2">
    <source>
        <dbReference type="EMBL" id="KAF2214713.1"/>
    </source>
</evidence>
<dbReference type="EMBL" id="ML992667">
    <property type="protein sequence ID" value="KAF2214713.1"/>
    <property type="molecule type" value="Genomic_DNA"/>
</dbReference>
<evidence type="ECO:0000256" key="1">
    <source>
        <dbReference type="SAM" id="MobiDB-lite"/>
    </source>
</evidence>
<dbReference type="OrthoDB" id="3648960at2759"/>
<organism evidence="2 3">
    <name type="scientific">Cercospora zeae-maydis SCOH1-5</name>
    <dbReference type="NCBI Taxonomy" id="717836"/>
    <lineage>
        <taxon>Eukaryota</taxon>
        <taxon>Fungi</taxon>
        <taxon>Dikarya</taxon>
        <taxon>Ascomycota</taxon>
        <taxon>Pezizomycotina</taxon>
        <taxon>Dothideomycetes</taxon>
        <taxon>Dothideomycetidae</taxon>
        <taxon>Mycosphaerellales</taxon>
        <taxon>Mycosphaerellaceae</taxon>
        <taxon>Cercospora</taxon>
    </lineage>
</organism>
<keyword evidence="3" id="KW-1185">Reference proteome</keyword>
<feature type="compositionally biased region" description="Low complexity" evidence="1">
    <location>
        <begin position="133"/>
        <end position="146"/>
    </location>
</feature>
<sequence length="230" mass="26417">MRTSMVYPNIITSLPPEPAPQTLPDLSRLRIRDRDHDDERRSRRRSPSRRRSRSHRRHRDNDHGHRSSRTTPMHSPRKDVRFFDESPPPRSRKSVAHSRRKSRDAPPAITESAKDTSRRLYQEHRRHHDRGESSSSNSMYGSRPGSRATSRATSRANSRANSPVATRRPEPFSSARPKRPGLDRGYSADVLRRSDLAMTSNIATAGNGDTFCPTVMEYSRPGHRRWHSKG</sequence>
<reference evidence="2" key="1">
    <citation type="journal article" date="2020" name="Stud. Mycol.">
        <title>101 Dothideomycetes genomes: a test case for predicting lifestyles and emergence of pathogens.</title>
        <authorList>
            <person name="Haridas S."/>
            <person name="Albert R."/>
            <person name="Binder M."/>
            <person name="Bloem J."/>
            <person name="Labutti K."/>
            <person name="Salamov A."/>
            <person name="Andreopoulos B."/>
            <person name="Baker S."/>
            <person name="Barry K."/>
            <person name="Bills G."/>
            <person name="Bluhm B."/>
            <person name="Cannon C."/>
            <person name="Castanera R."/>
            <person name="Culley D."/>
            <person name="Daum C."/>
            <person name="Ezra D."/>
            <person name="Gonzalez J."/>
            <person name="Henrissat B."/>
            <person name="Kuo A."/>
            <person name="Liang C."/>
            <person name="Lipzen A."/>
            <person name="Lutzoni F."/>
            <person name="Magnuson J."/>
            <person name="Mondo S."/>
            <person name="Nolan M."/>
            <person name="Ohm R."/>
            <person name="Pangilinan J."/>
            <person name="Park H.-J."/>
            <person name="Ramirez L."/>
            <person name="Alfaro M."/>
            <person name="Sun H."/>
            <person name="Tritt A."/>
            <person name="Yoshinaga Y."/>
            <person name="Zwiers L.-H."/>
            <person name="Turgeon B."/>
            <person name="Goodwin S."/>
            <person name="Spatafora J."/>
            <person name="Crous P."/>
            <person name="Grigoriev I."/>
        </authorList>
    </citation>
    <scope>NUCLEOTIDE SEQUENCE</scope>
    <source>
        <strain evidence="2">SCOH1-5</strain>
    </source>
</reference>
<gene>
    <name evidence="2" type="ORF">CERZMDRAFT_82652</name>
</gene>
<feature type="region of interest" description="Disordered" evidence="1">
    <location>
        <begin position="1"/>
        <end position="187"/>
    </location>
</feature>
<feature type="compositionally biased region" description="Basic and acidic residues" evidence="1">
    <location>
        <begin position="112"/>
        <end position="123"/>
    </location>
</feature>
<name>A0A6A6FMS9_9PEZI</name>
<dbReference type="AlphaFoldDB" id="A0A6A6FMS9"/>
<feature type="compositionally biased region" description="Basic and acidic residues" evidence="1">
    <location>
        <begin position="27"/>
        <end position="41"/>
    </location>
</feature>
<protein>
    <submittedName>
        <fullName evidence="2">Uncharacterized protein</fullName>
    </submittedName>
</protein>
<feature type="compositionally biased region" description="Polar residues" evidence="1">
    <location>
        <begin position="147"/>
        <end position="164"/>
    </location>
</feature>
<proteinExistence type="predicted"/>
<feature type="compositionally biased region" description="Basic residues" evidence="1">
    <location>
        <begin position="90"/>
        <end position="102"/>
    </location>
</feature>